<organism evidence="1 2">
    <name type="scientific">Desulfosporosinus hippei DSM 8344</name>
    <dbReference type="NCBI Taxonomy" id="1121419"/>
    <lineage>
        <taxon>Bacteria</taxon>
        <taxon>Bacillati</taxon>
        <taxon>Bacillota</taxon>
        <taxon>Clostridia</taxon>
        <taxon>Eubacteriales</taxon>
        <taxon>Desulfitobacteriaceae</taxon>
        <taxon>Desulfosporosinus</taxon>
    </lineage>
</organism>
<gene>
    <name evidence="1" type="ORF">SAMN05443529_11689</name>
</gene>
<accession>A0A1G8E918</accession>
<evidence type="ECO:0000313" key="2">
    <source>
        <dbReference type="Proteomes" id="UP000198656"/>
    </source>
</evidence>
<dbReference type="STRING" id="1121419.SAMN05443529_11689"/>
<reference evidence="2" key="1">
    <citation type="submission" date="2016-10" db="EMBL/GenBank/DDBJ databases">
        <authorList>
            <person name="Varghese N."/>
            <person name="Submissions S."/>
        </authorList>
    </citation>
    <scope>NUCLEOTIDE SEQUENCE [LARGE SCALE GENOMIC DNA]</scope>
    <source>
        <strain evidence="2">DSM 8344</strain>
    </source>
</reference>
<sequence>MDSNEFAARTELLKARLYRTALLYLGSENRAVGAVDDAVYQGLRAIRLK</sequence>
<dbReference type="Proteomes" id="UP000198656">
    <property type="component" value="Unassembled WGS sequence"/>
</dbReference>
<proteinExistence type="predicted"/>
<keyword evidence="2" id="KW-1185">Reference proteome</keyword>
<evidence type="ECO:0000313" key="1">
    <source>
        <dbReference type="EMBL" id="SDH66357.1"/>
    </source>
</evidence>
<dbReference type="AlphaFoldDB" id="A0A1G8E918"/>
<dbReference type="EMBL" id="FNCP01000016">
    <property type="protein sequence ID" value="SDH66357.1"/>
    <property type="molecule type" value="Genomic_DNA"/>
</dbReference>
<name>A0A1G8E918_9FIRM</name>
<protein>
    <submittedName>
        <fullName evidence="1">Uncharacterized protein</fullName>
    </submittedName>
</protein>